<comment type="caution">
    <text evidence="1">The sequence shown here is derived from an EMBL/GenBank/DDBJ whole genome shotgun (WGS) entry which is preliminary data.</text>
</comment>
<dbReference type="GO" id="GO:0016757">
    <property type="term" value="F:glycosyltransferase activity"/>
    <property type="evidence" value="ECO:0007669"/>
    <property type="project" value="UniProtKB-ARBA"/>
</dbReference>
<protein>
    <submittedName>
        <fullName evidence="1">Glycosyltransferase</fullName>
    </submittedName>
</protein>
<accession>A0A2M8WIJ0</accession>
<dbReference type="InterPro" id="IPR028098">
    <property type="entry name" value="Glyco_trans_4-like_N"/>
</dbReference>
<dbReference type="SUPFAM" id="SSF53756">
    <property type="entry name" value="UDP-Glycosyltransferase/glycogen phosphorylase"/>
    <property type="match status" value="1"/>
</dbReference>
<dbReference type="Proteomes" id="UP000286681">
    <property type="component" value="Unassembled WGS sequence"/>
</dbReference>
<evidence type="ECO:0000313" key="2">
    <source>
        <dbReference type="Proteomes" id="UP000286681"/>
    </source>
</evidence>
<gene>
    <name evidence="1" type="ORF">CA257_05045</name>
</gene>
<dbReference type="PANTHER" id="PTHR12526:SF636">
    <property type="entry name" value="BLL3647 PROTEIN"/>
    <property type="match status" value="1"/>
</dbReference>
<dbReference type="OrthoDB" id="5147801at2"/>
<dbReference type="Gene3D" id="3.40.50.2000">
    <property type="entry name" value="Glycogen Phosphorylase B"/>
    <property type="match status" value="2"/>
</dbReference>
<dbReference type="AlphaFoldDB" id="A0A2M8WIJ0"/>
<dbReference type="RefSeq" id="WP_083629723.1">
    <property type="nucleotide sequence ID" value="NZ_CP018820.1"/>
</dbReference>
<organism evidence="1 2">
    <name type="scientific">Sphingomonas koreensis</name>
    <dbReference type="NCBI Taxonomy" id="93064"/>
    <lineage>
        <taxon>Bacteria</taxon>
        <taxon>Pseudomonadati</taxon>
        <taxon>Pseudomonadota</taxon>
        <taxon>Alphaproteobacteria</taxon>
        <taxon>Sphingomonadales</taxon>
        <taxon>Sphingomonadaceae</taxon>
        <taxon>Sphingomonas</taxon>
    </lineage>
</organism>
<dbReference type="PANTHER" id="PTHR12526">
    <property type="entry name" value="GLYCOSYLTRANSFERASE"/>
    <property type="match status" value="1"/>
</dbReference>
<evidence type="ECO:0000313" key="1">
    <source>
        <dbReference type="EMBL" id="RSV06270.1"/>
    </source>
</evidence>
<name>A0A2M8WIJ0_9SPHN</name>
<dbReference type="GeneID" id="44134056"/>
<dbReference type="Pfam" id="PF13692">
    <property type="entry name" value="Glyco_trans_1_4"/>
    <property type="match status" value="1"/>
</dbReference>
<sequence length="414" mass="43874">MTERACHTASAMPGLVQHLTTSLDVGGAQAMLVKLIEANIAKRKCARPAVLSLMRPGTFAQRLRQTGCPTYTLGMSRGVPGPVATLRLLRITAMLQPDILQGWMYHGNLAASVAGLAAGRKVPIFWNVRHSLADPMVEKRSSRALFALSARLSRSVQGIIYNSRTAAQQHAAIGFDPSRAIHIPNGFDLSTYHPDPAARARLEAIFNLTPGGILIGMVARNHPMKDHATLVRAVARARSAGHDLRLLFVGPGMDRPDPSLSQTIAQYLPAGTATLAGERTDLASWLPGLDLLALSSAWGEAFPNILGEAMACGVPCIATDIGDSAWVVGEGGLIVPPRDAEAMAVAIERLAALDTGARRNLGAAGRARAIAHFDINDIAVQYRRLYASAVERATKDTAPASTNALASDAGVSRL</sequence>
<dbReference type="Pfam" id="PF13439">
    <property type="entry name" value="Glyco_transf_4"/>
    <property type="match status" value="1"/>
</dbReference>
<proteinExistence type="predicted"/>
<reference evidence="1 2" key="1">
    <citation type="submission" date="2018-07" db="EMBL/GenBank/DDBJ databases">
        <title>Genomic and Epidemiologic Investigation of an Indolent Hospital Outbreak.</title>
        <authorList>
            <person name="Johnson R.C."/>
            <person name="Deming C."/>
            <person name="Conlan S."/>
            <person name="Zellmer C.J."/>
            <person name="Michelin A.V."/>
            <person name="Lee-Lin S."/>
            <person name="Thomas P.J."/>
            <person name="Park M."/>
            <person name="Weingarten R.A."/>
            <person name="Less J."/>
            <person name="Dekker J.P."/>
            <person name="Frank K.M."/>
            <person name="Musser K.A."/>
            <person name="Mcquiston J.R."/>
            <person name="Henderson D.K."/>
            <person name="Lau A.F."/>
            <person name="Palmore T.N."/>
            <person name="Segre J.A."/>
        </authorList>
    </citation>
    <scope>NUCLEOTIDE SEQUENCE [LARGE SCALE GENOMIC DNA]</scope>
    <source>
        <strain evidence="1 2">SK-NIH.Env10_0317</strain>
    </source>
</reference>
<dbReference type="EMBL" id="QQWO01000003">
    <property type="protein sequence ID" value="RSV06270.1"/>
    <property type="molecule type" value="Genomic_DNA"/>
</dbReference>